<dbReference type="GO" id="GO:1990966">
    <property type="term" value="P:ATP generation from poly-ADP-D-ribose"/>
    <property type="evidence" value="ECO:0007669"/>
    <property type="project" value="TreeGrafter"/>
</dbReference>
<dbReference type="Pfam" id="PF05028">
    <property type="entry name" value="PARG_cat_C"/>
    <property type="match status" value="1"/>
</dbReference>
<dbReference type="InterPro" id="IPR046372">
    <property type="entry name" value="PARG_cat_C"/>
</dbReference>
<dbReference type="GO" id="GO:0004649">
    <property type="term" value="F:poly(ADP-ribose) glycohydrolase activity"/>
    <property type="evidence" value="ECO:0007669"/>
    <property type="project" value="UniProtKB-EC"/>
</dbReference>
<dbReference type="PANTHER" id="PTHR12837:SF0">
    <property type="entry name" value="POLY(ADP-RIBOSE) GLYCOHYDROLASE"/>
    <property type="match status" value="1"/>
</dbReference>
<reference evidence="6" key="1">
    <citation type="submission" date="2021-02" db="EMBL/GenBank/DDBJ databases">
        <title>Psilocybe cubensis genome.</title>
        <authorList>
            <person name="Mckernan K.J."/>
            <person name="Crawford S."/>
            <person name="Trippe A."/>
            <person name="Kane L.T."/>
            <person name="Mclaughlin S."/>
        </authorList>
    </citation>
    <scope>NUCLEOTIDE SEQUENCE [LARGE SCALE GENOMIC DNA]</scope>
    <source>
        <strain evidence="6">MGC-MH-2018</strain>
    </source>
</reference>
<evidence type="ECO:0000259" key="5">
    <source>
        <dbReference type="Pfam" id="PF20811"/>
    </source>
</evidence>
<dbReference type="EC" id="3.2.1.143" evidence="2"/>
<evidence type="ECO:0000259" key="4">
    <source>
        <dbReference type="Pfam" id="PF05028"/>
    </source>
</evidence>
<gene>
    <name evidence="6" type="ORF">JR316_001161</name>
</gene>
<feature type="domain" description="PARG catalytic Macro" evidence="4">
    <location>
        <begin position="253"/>
        <end position="393"/>
    </location>
</feature>
<evidence type="ECO:0000313" key="6">
    <source>
        <dbReference type="EMBL" id="KAG5174502.1"/>
    </source>
</evidence>
<sequence length="454" mass="50473">MDSSLYYVLPSDPSNISLDPLGLCDADEPSTWGVIFSAIDSFRIKSSLSRGIHALPDLIQDLSYSLHMNGHLDTEFLHQFICRQYPDPNSFLASQVLNNILDAALELPSLFPTHRIAYLNRHNALLDLSTRHIRSLLSHQILTTLSPPKGNDWGCTFSSWYTAQPPMPQAVYGYLAALFDYFTYPIESNDHITYRYYEILPHTDSFSFWTTDQSSPLFDCLIIEPTSSQSVAFPHESVPCTLIASNSSPGFGASCTQEELVTGACPPLLPMGALFVAPPVLPHAAIVVQGHVPLYHWRGQGRDAQFLGKHTMRNHTFLFLDASEVDAVTSNTIPDIDPKYFFRDLHKAFTGLSALSQLGVKDVISPLWGAGTFGGDPVVKTIILAAAASQTKVLIHLSVDTARIYQPFMPHEDDRPTVLIDFLRGLQQTWRHLTVGEIVSKLHNGDWGHLTRKS</sequence>
<evidence type="ECO:0000256" key="3">
    <source>
        <dbReference type="ARBA" id="ARBA00022801"/>
    </source>
</evidence>
<organism evidence="6">
    <name type="scientific">Psilocybe cubensis</name>
    <name type="common">Psychedelic mushroom</name>
    <name type="synonym">Stropharia cubensis</name>
    <dbReference type="NCBI Taxonomy" id="181762"/>
    <lineage>
        <taxon>Eukaryota</taxon>
        <taxon>Fungi</taxon>
        <taxon>Dikarya</taxon>
        <taxon>Basidiomycota</taxon>
        <taxon>Agaricomycotina</taxon>
        <taxon>Agaricomycetes</taxon>
        <taxon>Agaricomycetidae</taxon>
        <taxon>Agaricales</taxon>
        <taxon>Agaricineae</taxon>
        <taxon>Strophariaceae</taxon>
        <taxon>Psilocybe</taxon>
    </lineage>
</organism>
<dbReference type="GO" id="GO:0005737">
    <property type="term" value="C:cytoplasm"/>
    <property type="evidence" value="ECO:0007669"/>
    <property type="project" value="TreeGrafter"/>
</dbReference>
<evidence type="ECO:0000256" key="1">
    <source>
        <dbReference type="ARBA" id="ARBA00009545"/>
    </source>
</evidence>
<dbReference type="InterPro" id="IPR007724">
    <property type="entry name" value="Poly_GlycHdrlase"/>
</dbReference>
<dbReference type="EMBL" id="JAFIQS010000001">
    <property type="protein sequence ID" value="KAG5174502.1"/>
    <property type="molecule type" value="Genomic_DNA"/>
</dbReference>
<dbReference type="PANTHER" id="PTHR12837">
    <property type="entry name" value="POLY ADP-RIBOSE GLYCOHYDROLASE"/>
    <property type="match status" value="1"/>
</dbReference>
<comment type="similarity">
    <text evidence="1">Belongs to the poly(ADP-ribose) glycohydrolase family.</text>
</comment>
<keyword evidence="3" id="KW-0378">Hydrolase</keyword>
<dbReference type="AlphaFoldDB" id="A0A8H7Y859"/>
<comment type="caution">
    <text evidence="6">The sequence shown here is derived from an EMBL/GenBank/DDBJ whole genome shotgun (WGS) entry which is preliminary data.</text>
</comment>
<accession>A0A8H7Y859</accession>
<name>A0A8H7Y859_PSICU</name>
<protein>
    <recommendedName>
        <fullName evidence="2">poly(ADP-ribose) glycohydrolase</fullName>
        <ecNumber evidence="2">3.2.1.143</ecNumber>
    </recommendedName>
</protein>
<evidence type="ECO:0000256" key="2">
    <source>
        <dbReference type="ARBA" id="ARBA00012255"/>
    </source>
</evidence>
<dbReference type="InterPro" id="IPR048362">
    <property type="entry name" value="PARG_helical"/>
</dbReference>
<proteinExistence type="inferred from homology"/>
<feature type="domain" description="PARG helical" evidence="5">
    <location>
        <begin position="93"/>
        <end position="187"/>
    </location>
</feature>
<dbReference type="GO" id="GO:0009225">
    <property type="term" value="P:nucleotide-sugar metabolic process"/>
    <property type="evidence" value="ECO:0007669"/>
    <property type="project" value="TreeGrafter"/>
</dbReference>
<dbReference type="GO" id="GO:0005634">
    <property type="term" value="C:nucleus"/>
    <property type="evidence" value="ECO:0007669"/>
    <property type="project" value="TreeGrafter"/>
</dbReference>
<dbReference type="GO" id="GO:0005975">
    <property type="term" value="P:carbohydrate metabolic process"/>
    <property type="evidence" value="ECO:0007669"/>
    <property type="project" value="InterPro"/>
</dbReference>
<dbReference type="Pfam" id="PF20811">
    <property type="entry name" value="PARG_cat_N"/>
    <property type="match status" value="1"/>
</dbReference>
<dbReference type="GO" id="GO:0006282">
    <property type="term" value="P:regulation of DNA repair"/>
    <property type="evidence" value="ECO:0007669"/>
    <property type="project" value="InterPro"/>
</dbReference>